<feature type="compositionally biased region" description="Basic residues" evidence="2">
    <location>
        <begin position="192"/>
        <end position="205"/>
    </location>
</feature>
<feature type="region of interest" description="Disordered" evidence="2">
    <location>
        <begin position="181"/>
        <end position="329"/>
    </location>
</feature>
<feature type="compositionally biased region" description="Basic and acidic residues" evidence="2">
    <location>
        <begin position="264"/>
        <end position="277"/>
    </location>
</feature>
<evidence type="ECO:0000256" key="1">
    <source>
        <dbReference type="SAM" id="Coils"/>
    </source>
</evidence>
<feature type="region of interest" description="Disordered" evidence="2">
    <location>
        <begin position="534"/>
        <end position="634"/>
    </location>
</feature>
<evidence type="ECO:0000256" key="2">
    <source>
        <dbReference type="SAM" id="MobiDB-lite"/>
    </source>
</evidence>
<feature type="coiled-coil region" evidence="1">
    <location>
        <begin position="35"/>
        <end position="118"/>
    </location>
</feature>
<dbReference type="InParanoid" id="A0A5J5EJC6"/>
<accession>A0A5J5EJC6</accession>
<keyword evidence="1" id="KW-0175">Coiled coil</keyword>
<keyword evidence="5" id="KW-1185">Reference proteome</keyword>
<comment type="caution">
    <text evidence="4">The sequence shown here is derived from an EMBL/GenBank/DDBJ whole genome shotgun (WGS) entry which is preliminary data.</text>
</comment>
<dbReference type="Pfam" id="PF20411">
    <property type="entry name" value="DUF6697"/>
    <property type="match status" value="1"/>
</dbReference>
<feature type="compositionally biased region" description="Polar residues" evidence="2">
    <location>
        <begin position="286"/>
        <end position="313"/>
    </location>
</feature>
<dbReference type="Proteomes" id="UP000326924">
    <property type="component" value="Unassembled WGS sequence"/>
</dbReference>
<evidence type="ECO:0000313" key="5">
    <source>
        <dbReference type="Proteomes" id="UP000326924"/>
    </source>
</evidence>
<organism evidence="4 5">
    <name type="scientific">Sphaerosporella brunnea</name>
    <dbReference type="NCBI Taxonomy" id="1250544"/>
    <lineage>
        <taxon>Eukaryota</taxon>
        <taxon>Fungi</taxon>
        <taxon>Dikarya</taxon>
        <taxon>Ascomycota</taxon>
        <taxon>Pezizomycotina</taxon>
        <taxon>Pezizomycetes</taxon>
        <taxon>Pezizales</taxon>
        <taxon>Pyronemataceae</taxon>
        <taxon>Sphaerosporella</taxon>
    </lineage>
</organism>
<dbReference type="InterPro" id="IPR046520">
    <property type="entry name" value="DUF6697"/>
</dbReference>
<evidence type="ECO:0000313" key="4">
    <source>
        <dbReference type="EMBL" id="KAA8895301.1"/>
    </source>
</evidence>
<feature type="region of interest" description="Disordered" evidence="2">
    <location>
        <begin position="1"/>
        <end position="26"/>
    </location>
</feature>
<name>A0A5J5EJC6_9PEZI</name>
<gene>
    <name evidence="4" type="ORF">FN846DRAFT_970189</name>
</gene>
<feature type="domain" description="DUF6697" evidence="3">
    <location>
        <begin position="333"/>
        <end position="529"/>
    </location>
</feature>
<proteinExistence type="predicted"/>
<sequence>MPRLETPLSSRTSRVSDFSDSEDDDTTTNEFFRRLEALESDQTETAQVLQQLINERFRKIRQDVDEMRKLFIETASQKQRRLKKKYKKLRQSLPAEDAAEEAAEKEAVEEAKFQLEREIGSVVAKNRASVPIPPPPVEEDSSTLPLLMEVDEPALPSPPPPSVPAAAPVAPMAPMAKGSASSTLVATPAPVVRKRQTAKCSRGKPRGTSLSGAEGSRVSATQSEGVKTPAGPSGLPASRTGVHMATRSKAPRLTTGVSRAEAAAARESKSKELEAENAKATPGPSGCTQVNNTPLSSNGEGESSAITKDTPTEVNPKRKSDNLEDMPSDPMLFSAETISTTFGGGKLTNPVWQLPKNAHGTIPPEKFYYLVFCDPDFSNEVPSAPMEPGTMLDLYEYETVGALSINMYKYPKFPVFAKRGPDQYMYCGIYKVEGWRMLQLEEWQNLGPTVHRRWAKLIASDPHGLTNGAKYLQEMRLPKKPSQEEILEFFQRRLVMDKKTKTNRYALRLSRTGLKPVEFKPEIYAALCAAQSARSTTGDPTLPGSASARKRPRLEQQSAVQDSLDFPLEGGSEKSPRPTRSQVIPQYDIAERSRNSVAGADLSSDVEDSVKRGGRRRASARRVIDDVGTEEESE</sequence>
<dbReference type="EMBL" id="VXIS01000274">
    <property type="protein sequence ID" value="KAA8895301.1"/>
    <property type="molecule type" value="Genomic_DNA"/>
</dbReference>
<dbReference type="AlphaFoldDB" id="A0A5J5EJC6"/>
<protein>
    <recommendedName>
        <fullName evidence="3">DUF6697 domain-containing protein</fullName>
    </recommendedName>
</protein>
<reference evidence="4 5" key="1">
    <citation type="submission" date="2019-09" db="EMBL/GenBank/DDBJ databases">
        <title>Draft genome of the ectomycorrhizal ascomycete Sphaerosporella brunnea.</title>
        <authorList>
            <consortium name="DOE Joint Genome Institute"/>
            <person name="Benucci G.M."/>
            <person name="Marozzi G."/>
            <person name="Antonielli L."/>
            <person name="Sanchez S."/>
            <person name="Marco P."/>
            <person name="Wang X."/>
            <person name="Falini L.B."/>
            <person name="Barry K."/>
            <person name="Haridas S."/>
            <person name="Lipzen A."/>
            <person name="Labutti K."/>
            <person name="Grigoriev I.V."/>
            <person name="Murat C."/>
            <person name="Martin F."/>
            <person name="Albertini E."/>
            <person name="Donnini D."/>
            <person name="Bonito G."/>
        </authorList>
    </citation>
    <scope>NUCLEOTIDE SEQUENCE [LARGE SCALE GENOMIC DNA]</scope>
    <source>
        <strain evidence="4 5">Sb_GMNB300</strain>
    </source>
</reference>
<evidence type="ECO:0000259" key="3">
    <source>
        <dbReference type="Pfam" id="PF20411"/>
    </source>
</evidence>